<reference evidence="1" key="1">
    <citation type="submission" date="2022-08" db="EMBL/GenBank/DDBJ databases">
        <authorList>
            <person name="Kallberg Y."/>
            <person name="Tangrot J."/>
            <person name="Rosling A."/>
        </authorList>
    </citation>
    <scope>NUCLEOTIDE SEQUENCE</scope>
    <source>
        <strain evidence="1">Wild A</strain>
    </source>
</reference>
<feature type="non-terminal residue" evidence="1">
    <location>
        <position position="1"/>
    </location>
</feature>
<evidence type="ECO:0000313" key="1">
    <source>
        <dbReference type="EMBL" id="CAI2200848.1"/>
    </source>
</evidence>
<accession>A0A9W4TDH8</accession>
<name>A0A9W4TDH8_9GLOM</name>
<dbReference type="EMBL" id="CAMKVN010025610">
    <property type="protein sequence ID" value="CAI2200848.1"/>
    <property type="molecule type" value="Genomic_DNA"/>
</dbReference>
<keyword evidence="2" id="KW-1185">Reference proteome</keyword>
<sequence>LCTSSYRYFQLVQFAEVEANMNAVERLVYYSELPNFEAEPIILDHILPPEWPVKGEIHVKDL</sequence>
<proteinExistence type="predicted"/>
<protein>
    <submittedName>
        <fullName evidence="1">4749_t:CDS:1</fullName>
    </submittedName>
</protein>
<gene>
    <name evidence="1" type="ORF">FWILDA_LOCUS19772</name>
</gene>
<feature type="non-terminal residue" evidence="1">
    <location>
        <position position="62"/>
    </location>
</feature>
<dbReference type="OrthoDB" id="2389224at2759"/>
<dbReference type="Proteomes" id="UP001153678">
    <property type="component" value="Unassembled WGS sequence"/>
</dbReference>
<organism evidence="1 2">
    <name type="scientific">Funneliformis geosporum</name>
    <dbReference type="NCBI Taxonomy" id="1117311"/>
    <lineage>
        <taxon>Eukaryota</taxon>
        <taxon>Fungi</taxon>
        <taxon>Fungi incertae sedis</taxon>
        <taxon>Mucoromycota</taxon>
        <taxon>Glomeromycotina</taxon>
        <taxon>Glomeromycetes</taxon>
        <taxon>Glomerales</taxon>
        <taxon>Glomeraceae</taxon>
        <taxon>Funneliformis</taxon>
    </lineage>
</organism>
<evidence type="ECO:0000313" key="2">
    <source>
        <dbReference type="Proteomes" id="UP001153678"/>
    </source>
</evidence>
<comment type="caution">
    <text evidence="1">The sequence shown here is derived from an EMBL/GenBank/DDBJ whole genome shotgun (WGS) entry which is preliminary data.</text>
</comment>
<dbReference type="AlphaFoldDB" id="A0A9W4TDH8"/>